<dbReference type="InterPro" id="IPR031304">
    <property type="entry name" value="SLT_2"/>
</dbReference>
<name>A0A1I2IZR5_9GAMM</name>
<keyword evidence="4" id="KW-1185">Reference proteome</keyword>
<dbReference type="InterPro" id="IPR023346">
    <property type="entry name" value="Lysozyme-like_dom_sf"/>
</dbReference>
<dbReference type="OrthoDB" id="9772911at2"/>
<reference evidence="3 4" key="1">
    <citation type="submission" date="2016-10" db="EMBL/GenBank/DDBJ databases">
        <authorList>
            <person name="de Groot N.N."/>
        </authorList>
    </citation>
    <scope>NUCLEOTIDE SEQUENCE [LARGE SCALE GENOMIC DNA]</scope>
    <source>
        <strain evidence="3 4">DSM 23609</strain>
    </source>
</reference>
<dbReference type="GO" id="GO:0009253">
    <property type="term" value="P:peptidoglycan catabolic process"/>
    <property type="evidence" value="ECO:0007669"/>
    <property type="project" value="TreeGrafter"/>
</dbReference>
<dbReference type="InterPro" id="IPR043426">
    <property type="entry name" value="MltB-like"/>
</dbReference>
<feature type="signal peptide" evidence="1">
    <location>
        <begin position="1"/>
        <end position="21"/>
    </location>
</feature>
<evidence type="ECO:0000256" key="1">
    <source>
        <dbReference type="SAM" id="SignalP"/>
    </source>
</evidence>
<feature type="domain" description="Transglycosylase SLT" evidence="2">
    <location>
        <begin position="32"/>
        <end position="325"/>
    </location>
</feature>
<dbReference type="CDD" id="cd13399">
    <property type="entry name" value="Slt35-like"/>
    <property type="match status" value="1"/>
</dbReference>
<evidence type="ECO:0000313" key="4">
    <source>
        <dbReference type="Proteomes" id="UP000199771"/>
    </source>
</evidence>
<gene>
    <name evidence="3" type="ORF">SAMN04488120_10534</name>
</gene>
<dbReference type="PANTHER" id="PTHR30163:SF9">
    <property type="entry name" value="MEMBRANE-BOUND LYTIC MUREIN TRANSGLYCOSYLASE B"/>
    <property type="match status" value="1"/>
</dbReference>
<dbReference type="EMBL" id="FOOC01000005">
    <property type="protein sequence ID" value="SFF47218.1"/>
    <property type="molecule type" value="Genomic_DNA"/>
</dbReference>
<dbReference type="Pfam" id="PF13406">
    <property type="entry name" value="SLT_2"/>
    <property type="match status" value="1"/>
</dbReference>
<dbReference type="SUPFAM" id="SSF53955">
    <property type="entry name" value="Lysozyme-like"/>
    <property type="match status" value="1"/>
</dbReference>
<dbReference type="AlphaFoldDB" id="A0A1I2IZR5"/>
<organism evidence="3 4">
    <name type="scientific">Fontimonas thermophila</name>
    <dbReference type="NCBI Taxonomy" id="1076937"/>
    <lineage>
        <taxon>Bacteria</taxon>
        <taxon>Pseudomonadati</taxon>
        <taxon>Pseudomonadota</taxon>
        <taxon>Gammaproteobacteria</taxon>
        <taxon>Nevskiales</taxon>
        <taxon>Nevskiaceae</taxon>
        <taxon>Fontimonas</taxon>
    </lineage>
</organism>
<accession>A0A1I2IZR5</accession>
<evidence type="ECO:0000259" key="2">
    <source>
        <dbReference type="Pfam" id="PF13406"/>
    </source>
</evidence>
<dbReference type="STRING" id="1076937.SAMN04488120_10534"/>
<dbReference type="GO" id="GO:0008933">
    <property type="term" value="F:peptidoglycan lytic transglycosylase activity"/>
    <property type="evidence" value="ECO:0007669"/>
    <property type="project" value="TreeGrafter"/>
</dbReference>
<feature type="chain" id="PRO_5011555153" evidence="1">
    <location>
        <begin position="22"/>
        <end position="342"/>
    </location>
</feature>
<protein>
    <submittedName>
        <fullName evidence="3">Membrane-bound lytic murein transglycosylase B</fullName>
    </submittedName>
</protein>
<dbReference type="Gene3D" id="1.10.8.350">
    <property type="entry name" value="Bacterial muramidase"/>
    <property type="match status" value="1"/>
</dbReference>
<proteinExistence type="predicted"/>
<keyword evidence="1" id="KW-0732">Signal</keyword>
<sequence length="342" mass="37833">MAFPTIRCLALLLATAGPAFADYSGHPRVPELLDRLASEYGFSAAELEQVRSALANAQRLPQLVEQEQKAPEKTETWTQYARRIDATRIEQGIAVLHEHAAWFARAEEEYGVPPAMIAGVLGIETRYGRITGSVRVLDALSTQGFEHPSRHRYFFSELAEYFAFCRELDIAPTAPQGSYAGAMGAAQFMPSNYRRLAVDFDGDGRRDLWRLPDAIGSIARYLTEYDPSRAWRRGEPVIVAARLTGAHLAPGTPVNGRRVTHRAADLPALGLATEVALPPDTAVGIIELELDNDGREYWVALANFYSVMTYNPRVYYAMAVAQLARRIDEALLVARQAEEPPG</sequence>
<dbReference type="Proteomes" id="UP000199771">
    <property type="component" value="Unassembled WGS sequence"/>
</dbReference>
<dbReference type="RefSeq" id="WP_091533073.1">
    <property type="nucleotide sequence ID" value="NZ_FOOC01000005.1"/>
</dbReference>
<dbReference type="PANTHER" id="PTHR30163">
    <property type="entry name" value="MEMBRANE-BOUND LYTIC MUREIN TRANSGLYCOSYLASE B"/>
    <property type="match status" value="1"/>
</dbReference>
<evidence type="ECO:0000313" key="3">
    <source>
        <dbReference type="EMBL" id="SFF47218.1"/>
    </source>
</evidence>
<dbReference type="Gene3D" id="1.10.530.10">
    <property type="match status" value="1"/>
</dbReference>